<dbReference type="GO" id="GO:0005524">
    <property type="term" value="F:ATP binding"/>
    <property type="evidence" value="ECO:0007669"/>
    <property type="project" value="UniProtKB-UniRule"/>
</dbReference>
<evidence type="ECO:0000256" key="6">
    <source>
        <dbReference type="ARBA" id="ARBA00022840"/>
    </source>
</evidence>
<evidence type="ECO:0000256" key="4">
    <source>
        <dbReference type="ARBA" id="ARBA00022741"/>
    </source>
</evidence>
<dbReference type="GO" id="GO:0007166">
    <property type="term" value="P:cell surface receptor signaling pathway"/>
    <property type="evidence" value="ECO:0007669"/>
    <property type="project" value="InterPro"/>
</dbReference>
<keyword evidence="10" id="KW-1133">Transmembrane helix</keyword>
<feature type="transmembrane region" description="Helical" evidence="10">
    <location>
        <begin position="482"/>
        <end position="503"/>
    </location>
</feature>
<evidence type="ECO:0000256" key="10">
    <source>
        <dbReference type="SAM" id="Phobius"/>
    </source>
</evidence>
<dbReference type="Gramene" id="ORUFI12G08710.1">
    <property type="protein sequence ID" value="ORUFI12G08710.1"/>
    <property type="gene ID" value="ORUFI12G08710"/>
</dbReference>
<dbReference type="GO" id="GO:0004674">
    <property type="term" value="F:protein serine/threonine kinase activity"/>
    <property type="evidence" value="ECO:0007669"/>
    <property type="project" value="TreeGrafter"/>
</dbReference>
<dbReference type="InterPro" id="IPR017441">
    <property type="entry name" value="Protein_kinase_ATP_BS"/>
</dbReference>
<dbReference type="InterPro" id="IPR011009">
    <property type="entry name" value="Kinase-like_dom_sf"/>
</dbReference>
<dbReference type="InterPro" id="IPR025287">
    <property type="entry name" value="WAK_GUB"/>
</dbReference>
<evidence type="ECO:0000256" key="2">
    <source>
        <dbReference type="ARBA" id="ARBA00022679"/>
    </source>
</evidence>
<evidence type="ECO:0000256" key="1">
    <source>
        <dbReference type="ARBA" id="ARBA00004479"/>
    </source>
</evidence>
<dbReference type="AlphaFoldDB" id="A0A0E0RFR0"/>
<dbReference type="HOGENOM" id="CLU_000288_43_5_1"/>
<dbReference type="Gene3D" id="1.10.510.10">
    <property type="entry name" value="Transferase(Phosphotransferase) domain 1"/>
    <property type="match status" value="1"/>
</dbReference>
<dbReference type="PROSITE" id="PS00107">
    <property type="entry name" value="PROTEIN_KINASE_ATP"/>
    <property type="match status" value="1"/>
</dbReference>
<evidence type="ECO:0000256" key="9">
    <source>
        <dbReference type="PROSITE-ProRule" id="PRU10141"/>
    </source>
</evidence>
<keyword evidence="7" id="KW-1015">Disulfide bond</keyword>
<evidence type="ECO:0000256" key="11">
    <source>
        <dbReference type="SAM" id="SignalP"/>
    </source>
</evidence>
<evidence type="ECO:0000313" key="13">
    <source>
        <dbReference type="EnsemblPlants" id="ORUFI12G08710.1"/>
    </source>
</evidence>
<evidence type="ECO:0000259" key="12">
    <source>
        <dbReference type="PROSITE" id="PS50011"/>
    </source>
</evidence>
<evidence type="ECO:0000256" key="7">
    <source>
        <dbReference type="ARBA" id="ARBA00023157"/>
    </source>
</evidence>
<keyword evidence="2" id="KW-0808">Transferase</keyword>
<dbReference type="InterPro" id="IPR045274">
    <property type="entry name" value="WAK-like"/>
</dbReference>
<organism evidence="13 14">
    <name type="scientific">Oryza rufipogon</name>
    <name type="common">Brownbeard rice</name>
    <name type="synonym">Asian wild rice</name>
    <dbReference type="NCBI Taxonomy" id="4529"/>
    <lineage>
        <taxon>Eukaryota</taxon>
        <taxon>Viridiplantae</taxon>
        <taxon>Streptophyta</taxon>
        <taxon>Embryophyta</taxon>
        <taxon>Tracheophyta</taxon>
        <taxon>Spermatophyta</taxon>
        <taxon>Magnoliopsida</taxon>
        <taxon>Liliopsida</taxon>
        <taxon>Poales</taxon>
        <taxon>Poaceae</taxon>
        <taxon>BOP clade</taxon>
        <taxon>Oryzoideae</taxon>
        <taxon>Oryzeae</taxon>
        <taxon>Oryzinae</taxon>
        <taxon>Oryza</taxon>
    </lineage>
</organism>
<keyword evidence="6 9" id="KW-0067">ATP-binding</keyword>
<protein>
    <recommendedName>
        <fullName evidence="12">Protein kinase domain-containing protein</fullName>
    </recommendedName>
</protein>
<name>A0A0E0RFR0_ORYRU</name>
<dbReference type="STRING" id="4529.A0A0E0RFR0"/>
<dbReference type="GO" id="GO:0005886">
    <property type="term" value="C:plasma membrane"/>
    <property type="evidence" value="ECO:0007669"/>
    <property type="project" value="TreeGrafter"/>
</dbReference>
<dbReference type="PANTHER" id="PTHR27005">
    <property type="entry name" value="WALL-ASSOCIATED RECEPTOR KINASE-LIKE 21"/>
    <property type="match status" value="1"/>
</dbReference>
<proteinExistence type="predicted"/>
<dbReference type="Gene3D" id="3.30.200.20">
    <property type="entry name" value="Phosphorylase Kinase, domain 1"/>
    <property type="match status" value="1"/>
</dbReference>
<keyword evidence="10" id="KW-0812">Transmembrane</keyword>
<dbReference type="Pfam" id="PF00069">
    <property type="entry name" value="Pkinase"/>
    <property type="match status" value="1"/>
</dbReference>
<evidence type="ECO:0000256" key="3">
    <source>
        <dbReference type="ARBA" id="ARBA00022729"/>
    </source>
</evidence>
<keyword evidence="5" id="KW-0418">Kinase</keyword>
<reference evidence="13" key="2">
    <citation type="submission" date="2015-06" db="UniProtKB">
        <authorList>
            <consortium name="EnsemblPlants"/>
        </authorList>
    </citation>
    <scope>IDENTIFICATION</scope>
</reference>
<keyword evidence="14" id="KW-1185">Reference proteome</keyword>
<dbReference type="SUPFAM" id="SSF56112">
    <property type="entry name" value="Protein kinase-like (PK-like)"/>
    <property type="match status" value="1"/>
</dbReference>
<keyword evidence="8" id="KW-0325">Glycoprotein</keyword>
<keyword evidence="4 9" id="KW-0547">Nucleotide-binding</keyword>
<reference evidence="14" key="1">
    <citation type="submission" date="2013-06" db="EMBL/GenBank/DDBJ databases">
        <authorList>
            <person name="Zhao Q."/>
        </authorList>
    </citation>
    <scope>NUCLEOTIDE SEQUENCE</scope>
    <source>
        <strain evidence="14">cv. W1943</strain>
    </source>
</reference>
<dbReference type="GO" id="GO:0030247">
    <property type="term" value="F:polysaccharide binding"/>
    <property type="evidence" value="ECO:0007669"/>
    <property type="project" value="InterPro"/>
</dbReference>
<feature type="chain" id="PRO_5002372526" description="Protein kinase domain-containing protein" evidence="11">
    <location>
        <begin position="23"/>
        <end position="807"/>
    </location>
</feature>
<dbReference type="EnsemblPlants" id="ORUFI12G08710.1">
    <property type="protein sequence ID" value="ORUFI12G08710.1"/>
    <property type="gene ID" value="ORUFI12G08710"/>
</dbReference>
<dbReference type="PROSITE" id="PS50011">
    <property type="entry name" value="PROTEIN_KINASE_DOM"/>
    <property type="match status" value="1"/>
</dbReference>
<dbReference type="Proteomes" id="UP000008022">
    <property type="component" value="Unassembled WGS sequence"/>
</dbReference>
<comment type="subcellular location">
    <subcellularLocation>
        <location evidence="1">Membrane</location>
        <topology evidence="1">Single-pass type I membrane protein</topology>
    </subcellularLocation>
</comment>
<dbReference type="Pfam" id="PF13947">
    <property type="entry name" value="GUB_WAK_bind"/>
    <property type="match status" value="1"/>
</dbReference>
<feature type="domain" description="Protein kinase" evidence="12">
    <location>
        <begin position="478"/>
        <end position="807"/>
    </location>
</feature>
<dbReference type="eggNOG" id="ENOG502RMXX">
    <property type="taxonomic scope" value="Eukaryota"/>
</dbReference>
<dbReference type="SMART" id="SM00220">
    <property type="entry name" value="S_TKc"/>
    <property type="match status" value="1"/>
</dbReference>
<dbReference type="PROSITE" id="PS00108">
    <property type="entry name" value="PROTEIN_KINASE_ST"/>
    <property type="match status" value="1"/>
</dbReference>
<feature type="signal peptide" evidence="11">
    <location>
        <begin position="1"/>
        <end position="22"/>
    </location>
</feature>
<feature type="binding site" evidence="9">
    <location>
        <position position="584"/>
    </location>
    <ligand>
        <name>ATP</name>
        <dbReference type="ChEBI" id="CHEBI:30616"/>
    </ligand>
</feature>
<dbReference type="InterPro" id="IPR000719">
    <property type="entry name" value="Prot_kinase_dom"/>
</dbReference>
<dbReference type="InterPro" id="IPR008271">
    <property type="entry name" value="Ser/Thr_kinase_AS"/>
</dbReference>
<evidence type="ECO:0000256" key="5">
    <source>
        <dbReference type="ARBA" id="ARBA00022777"/>
    </source>
</evidence>
<evidence type="ECO:0000256" key="8">
    <source>
        <dbReference type="ARBA" id="ARBA00023180"/>
    </source>
</evidence>
<sequence length="807" mass="89133">MICPWSVAAAAVALLLLSPGENQMVRVSAQPTKTRCAAGVVDTCGDVGVPYLFGIDGGSCSFLPGFNLTCDRTKQPHRLFLGDGSHLQVTEISLANYTVRVLNGVGTVNFTFAGHNDSTAKWAGVGVGQDDGPYIVSEEHNQLVVTGCNIMASLLGNSGSNVIIGCSSFCSITDWWGADPIVHSGAGGACSGLGCCDVNITIGRPSYDLQLRWLDWDHNYDDLLPIAVRIAERGWFDGMSTKLLRKNSRSAVPVPVVLEWAVASVHKPPTPVDVNSTCPKDPARSECRSSNSFCRNIANMYRSGYISTNVRCRASASVSVQTRQETTVAVVRVRKWIGADWICFAVSPNGPFSHLLGMLMRNRRGRRDGITLNRNASDAGAERNGFNDLGGDVKAISDGWWLRRTQATDVGDSAPCPPIALLQEEHGTIYCHRFLARFRRSELTPSIPRHQTSVEELNGGYSPLRPSLLFPNLILPRYQASVGIGVGSGAGLLFLVFGARFATREIKHRRAKRVKQKFFKQNRGHLLEQLISQRADIAERMILPLVELEKATNNFDKSRELGGGGHGTVYKGILSDLHVVAIKKSKEVIQREIDEFINETKVPLLVYEFISNGTLYEHLHVHGPISLPWEDRLRIATETARALVYLHWAVAFPIIHRDIKSHNFLLDNTFTTKTHSSGSIRSYNSCPRNTWILRPHVLLHRKAYGENNLVDILDPQIIEEGGKGMMEVAALAAVCVKLEAEERPTMRQVEMYLESLGGSLQEHTTGLIATESRRIRHIATREGTGNEEASRQYSLEVEYLLSSRYPR</sequence>
<accession>A0A0E0RFR0</accession>
<keyword evidence="3 11" id="KW-0732">Signal</keyword>
<dbReference type="PANTHER" id="PTHR27005:SF209">
    <property type="entry name" value="OS09G0561500 PROTEIN"/>
    <property type="match status" value="1"/>
</dbReference>
<keyword evidence="10" id="KW-0472">Membrane</keyword>
<evidence type="ECO:0000313" key="14">
    <source>
        <dbReference type="Proteomes" id="UP000008022"/>
    </source>
</evidence>